<feature type="compositionally biased region" description="Basic and acidic residues" evidence="4">
    <location>
        <begin position="180"/>
        <end position="192"/>
    </location>
</feature>
<accession>C0PLS4</accession>
<organism evidence="7">
    <name type="scientific">Zea mays</name>
    <name type="common">Maize</name>
    <dbReference type="NCBI Taxonomy" id="4577"/>
    <lineage>
        <taxon>Eukaryota</taxon>
        <taxon>Viridiplantae</taxon>
        <taxon>Streptophyta</taxon>
        <taxon>Embryophyta</taxon>
        <taxon>Tracheophyta</taxon>
        <taxon>Spermatophyta</taxon>
        <taxon>Magnoliopsida</taxon>
        <taxon>Liliopsida</taxon>
        <taxon>Poales</taxon>
        <taxon>Poaceae</taxon>
        <taxon>PACMAD clade</taxon>
        <taxon>Panicoideae</taxon>
        <taxon>Andropogonodae</taxon>
        <taxon>Andropogoneae</taxon>
        <taxon>Tripsacinae</taxon>
        <taxon>Zea</taxon>
    </lineage>
</organism>
<evidence type="ECO:0000259" key="6">
    <source>
        <dbReference type="Pfam" id="PF01494"/>
    </source>
</evidence>
<dbReference type="Gramene" id="Zm00001eb243970_T002">
    <property type="protein sequence ID" value="Zm00001eb243970_P002"/>
    <property type="gene ID" value="Zm00001eb243970"/>
</dbReference>
<keyword evidence="9" id="KW-1185">Reference proteome</keyword>
<feature type="region of interest" description="Disordered" evidence="4">
    <location>
        <begin position="143"/>
        <end position="192"/>
    </location>
</feature>
<dbReference type="SUPFAM" id="SSF51905">
    <property type="entry name" value="FAD/NAD(P)-binding domain"/>
    <property type="match status" value="1"/>
</dbReference>
<dbReference type="Proteomes" id="UP000007305">
    <property type="component" value="Chromosome 5"/>
</dbReference>
<evidence type="ECO:0000256" key="4">
    <source>
        <dbReference type="SAM" id="MobiDB-lite"/>
    </source>
</evidence>
<name>C0PLS4_MAIZE</name>
<dbReference type="Pfam" id="PF01494">
    <property type="entry name" value="FAD_binding_3"/>
    <property type="match status" value="1"/>
</dbReference>
<keyword evidence="1" id="KW-0560">Oxidoreductase</keyword>
<dbReference type="ExpressionAtlas" id="C0PLS4">
    <property type="expression patterns" value="baseline and differential"/>
</dbReference>
<dbReference type="RefSeq" id="XP_035823664.1">
    <property type="nucleotide sequence ID" value="XM_035967771.1"/>
</dbReference>
<protein>
    <recommendedName>
        <fullName evidence="6">FAD-binding domain-containing protein</fullName>
    </recommendedName>
</protein>
<dbReference type="EnsemblPlants" id="Zm00001eb243970_T002">
    <property type="protein sequence ID" value="Zm00001eb243970_P002"/>
    <property type="gene ID" value="Zm00001eb243970"/>
</dbReference>
<dbReference type="InterPro" id="IPR036188">
    <property type="entry name" value="FAD/NAD-bd_sf"/>
</dbReference>
<dbReference type="GeneID" id="100217292"/>
<dbReference type="GO" id="GO:0071949">
    <property type="term" value="F:FAD binding"/>
    <property type="evidence" value="ECO:0007669"/>
    <property type="project" value="InterPro"/>
</dbReference>
<keyword evidence="5" id="KW-1133">Transmembrane helix</keyword>
<feature type="domain" description="FAD-binding" evidence="6">
    <location>
        <begin position="9"/>
        <end position="85"/>
    </location>
</feature>
<dbReference type="InterPro" id="IPR044560">
    <property type="entry name" value="MOase"/>
</dbReference>
<evidence type="ECO:0007829" key="10">
    <source>
        <dbReference type="PeptideAtlas" id="C0PLS4"/>
    </source>
</evidence>
<evidence type="ECO:0000313" key="8">
    <source>
        <dbReference type="EnsemblPlants" id="Zm00001eb243970_P002"/>
    </source>
</evidence>
<reference evidence="8" key="4">
    <citation type="submission" date="2021-05" db="UniProtKB">
        <authorList>
            <consortium name="EnsemblPlants"/>
        </authorList>
    </citation>
    <scope>IDENTIFICATION</scope>
    <source>
        <strain evidence="8">cv. B73</strain>
    </source>
</reference>
<proteinExistence type="evidence at protein level"/>
<keyword evidence="5" id="KW-0472">Membrane</keyword>
<sequence>MAEAEAHGIVIVGGGICGLATALALHRKGIPSLVLEKSRSLRADGAGIGVHANGWRALEQLGVAAELRETAQLITVYHDVWQQGDKTSREKVPVRSVRIVLTPVSPGANAKLAPSRVPVCKPSLLISDCLFARCCKDGAPMLKQKGPDRGTGQGHPCRRDPIRLPRRCRRCGPRRRSRRRPDNGGRYCHEGQGPDRVRGHILRGGQVPWAVSGEDDPAPGATGLHLVSARPLLRHGVPAPARWRLLHRQADHHGQSGPFLRDDAQTAHSGCHQGPEASERSRAEGSAGRRMPRRDHRDRPRVGPGVPQLGHGVLVPAAVGGRPGQLPEGRRDGRRRRHARHGPVHRPGRLGGAGGRRRARAVSGAGGRGRQRQRAREEGGRRGDRGVRQGEEAAAGAAVPRVLRHGGAAGALAVSGHQAGLRRRAHSLGQQVVKACQL</sequence>
<reference evidence="8" key="3">
    <citation type="submission" date="2019-07" db="EMBL/GenBank/DDBJ databases">
        <authorList>
            <person name="Seetharam A."/>
            <person name="Woodhouse M."/>
            <person name="Cannon E."/>
        </authorList>
    </citation>
    <scope>NUCLEOTIDE SEQUENCE [LARGE SCALE GENOMIC DNA]</scope>
    <source>
        <strain evidence="8">cv. B73</strain>
    </source>
</reference>
<evidence type="ECO:0000313" key="7">
    <source>
        <dbReference type="EMBL" id="ACN36140.1"/>
    </source>
</evidence>
<feature type="transmembrane region" description="Helical" evidence="5">
    <location>
        <begin position="6"/>
        <end position="25"/>
    </location>
</feature>
<feature type="compositionally biased region" description="Basic and acidic residues" evidence="4">
    <location>
        <begin position="374"/>
        <end position="391"/>
    </location>
</feature>
<dbReference type="PANTHER" id="PTHR45934">
    <property type="entry name" value="FAD/NAD(P)-BINDING OXIDOREDUCTASE FAMILY PROTEIN"/>
    <property type="match status" value="1"/>
</dbReference>
<dbReference type="InterPro" id="IPR002938">
    <property type="entry name" value="FAD-bd"/>
</dbReference>
<evidence type="ECO:0000256" key="1">
    <source>
        <dbReference type="ARBA" id="ARBA00023002"/>
    </source>
</evidence>
<dbReference type="OrthoDB" id="759125at2759"/>
<dbReference type="GO" id="GO:0004497">
    <property type="term" value="F:monooxygenase activity"/>
    <property type="evidence" value="ECO:0007669"/>
    <property type="project" value="UniProtKB-KW"/>
</dbReference>
<evidence type="ECO:0000256" key="2">
    <source>
        <dbReference type="ARBA" id="ARBA00023033"/>
    </source>
</evidence>
<feature type="compositionally biased region" description="Basic residues" evidence="4">
    <location>
        <begin position="164"/>
        <end position="179"/>
    </location>
</feature>
<comment type="similarity">
    <text evidence="3">Belongs to the 3-hydroxybenzoate 6-hydroxylase family.</text>
</comment>
<feature type="compositionally biased region" description="Basic and acidic residues" evidence="4">
    <location>
        <begin position="252"/>
        <end position="265"/>
    </location>
</feature>
<evidence type="ECO:0000313" key="9">
    <source>
        <dbReference type="Proteomes" id="UP000007305"/>
    </source>
</evidence>
<keyword evidence="10" id="KW-1267">Proteomics identification</keyword>
<gene>
    <name evidence="8" type="primary">LOC100217292</name>
</gene>
<feature type="compositionally biased region" description="Basic residues" evidence="4">
    <location>
        <begin position="332"/>
        <end position="348"/>
    </location>
</feature>
<keyword evidence="5" id="KW-0812">Transmembrane</keyword>
<dbReference type="Gene3D" id="3.50.50.60">
    <property type="entry name" value="FAD/NAD(P)-binding domain"/>
    <property type="match status" value="1"/>
</dbReference>
<dbReference type="PANTHER" id="PTHR45934:SF32">
    <property type="entry name" value="FAD-BINDING DOMAIN-CONTAINING PROTEIN"/>
    <property type="match status" value="1"/>
</dbReference>
<dbReference type="EMBL" id="BT069243">
    <property type="protein sequence ID" value="ACN36140.1"/>
    <property type="molecule type" value="mRNA"/>
</dbReference>
<dbReference type="AlphaFoldDB" id="C0PLS4"/>
<dbReference type="HOGENOM" id="CLU_626094_0_0_1"/>
<evidence type="ECO:0000256" key="5">
    <source>
        <dbReference type="SAM" id="Phobius"/>
    </source>
</evidence>
<feature type="region of interest" description="Disordered" evidence="4">
    <location>
        <begin position="252"/>
        <end position="397"/>
    </location>
</feature>
<keyword evidence="2" id="KW-0503">Monooxygenase</keyword>
<reference evidence="7" key="1">
    <citation type="journal article" date="2009" name="PLoS Genet.">
        <title>Sequencing, mapping, and analysis of 27,455 maize full-length cDNAs.</title>
        <authorList>
            <person name="Soderlund C."/>
            <person name="Descour A."/>
            <person name="Kudrna D."/>
            <person name="Bomhoff M."/>
            <person name="Boyd L."/>
            <person name="Currie J."/>
            <person name="Angelova A."/>
            <person name="Collura K."/>
            <person name="Wissotski M."/>
            <person name="Ashley E."/>
            <person name="Morrow D."/>
            <person name="Fernandes J."/>
            <person name="Walbot V."/>
            <person name="Yu Y."/>
        </authorList>
    </citation>
    <scope>NUCLEOTIDE SEQUENCE</scope>
    <source>
        <strain evidence="7">B73</strain>
    </source>
</reference>
<reference evidence="9" key="2">
    <citation type="journal article" date="2009" name="Science">
        <title>The B73 maize genome: complexity, diversity, and dynamics.</title>
        <authorList>
            <person name="Schnable P.S."/>
            <person name="Ware D."/>
            <person name="Fulton R.S."/>
            <person name="Stein J.C."/>
            <person name="Wei F."/>
            <person name="Pasternak S."/>
            <person name="Liang C."/>
            <person name="Zhang J."/>
            <person name="Fulton L."/>
            <person name="Graves T.A."/>
            <person name="Minx P."/>
            <person name="Reily A.D."/>
            <person name="Courtney L."/>
            <person name="Kruchowski S.S."/>
            <person name="Tomlinson C."/>
            <person name="Strong C."/>
            <person name="Delehaunty K."/>
            <person name="Fronick C."/>
            <person name="Courtney B."/>
            <person name="Rock S.M."/>
            <person name="Belter E."/>
            <person name="Du F."/>
            <person name="Kim K."/>
            <person name="Abbott R.M."/>
            <person name="Cotton M."/>
            <person name="Levy A."/>
            <person name="Marchetto P."/>
            <person name="Ochoa K."/>
            <person name="Jackson S.M."/>
            <person name="Gillam B."/>
            <person name="Chen W."/>
            <person name="Yan L."/>
            <person name="Higginbotham J."/>
            <person name="Cardenas M."/>
            <person name="Waligorski J."/>
            <person name="Applebaum E."/>
            <person name="Phelps L."/>
            <person name="Falcone J."/>
            <person name="Kanchi K."/>
            <person name="Thane T."/>
            <person name="Scimone A."/>
            <person name="Thane N."/>
            <person name="Henke J."/>
            <person name="Wang T."/>
            <person name="Ruppert J."/>
            <person name="Shah N."/>
            <person name="Rotter K."/>
            <person name="Hodges J."/>
            <person name="Ingenthron E."/>
            <person name="Cordes M."/>
            <person name="Kohlberg S."/>
            <person name="Sgro J."/>
            <person name="Delgado B."/>
            <person name="Mead K."/>
            <person name="Chinwalla A."/>
            <person name="Leonard S."/>
            <person name="Crouse K."/>
            <person name="Collura K."/>
            <person name="Kudrna D."/>
            <person name="Currie J."/>
            <person name="He R."/>
            <person name="Angelova A."/>
            <person name="Rajasekar S."/>
            <person name="Mueller T."/>
            <person name="Lomeli R."/>
            <person name="Scara G."/>
            <person name="Ko A."/>
            <person name="Delaney K."/>
            <person name="Wissotski M."/>
            <person name="Lopez G."/>
            <person name="Campos D."/>
            <person name="Braidotti M."/>
            <person name="Ashley E."/>
            <person name="Golser W."/>
            <person name="Kim H."/>
            <person name="Lee S."/>
            <person name="Lin J."/>
            <person name="Dujmic Z."/>
            <person name="Kim W."/>
            <person name="Talag J."/>
            <person name="Zuccolo A."/>
            <person name="Fan C."/>
            <person name="Sebastian A."/>
            <person name="Kramer M."/>
            <person name="Spiegel L."/>
            <person name="Nascimento L."/>
            <person name="Zutavern T."/>
            <person name="Miller B."/>
            <person name="Ambroise C."/>
            <person name="Muller S."/>
            <person name="Spooner W."/>
            <person name="Narechania A."/>
            <person name="Ren L."/>
            <person name="Wei S."/>
            <person name="Kumari S."/>
            <person name="Faga B."/>
            <person name="Levy M.J."/>
            <person name="McMahan L."/>
            <person name="Van Buren P."/>
            <person name="Vaughn M.W."/>
            <person name="Ying K."/>
            <person name="Yeh C.-T."/>
            <person name="Emrich S.J."/>
            <person name="Jia Y."/>
            <person name="Kalyanaraman A."/>
            <person name="Hsia A.-P."/>
            <person name="Barbazuk W.B."/>
            <person name="Baucom R.S."/>
            <person name="Brutnell T.P."/>
            <person name="Carpita N.C."/>
            <person name="Chaparro C."/>
            <person name="Chia J.-M."/>
            <person name="Deragon J.-M."/>
            <person name="Estill J.C."/>
            <person name="Fu Y."/>
            <person name="Jeddeloh J.A."/>
            <person name="Han Y."/>
            <person name="Lee H."/>
            <person name="Li P."/>
            <person name="Lisch D.R."/>
            <person name="Liu S."/>
            <person name="Liu Z."/>
            <person name="Nagel D.H."/>
            <person name="McCann M.C."/>
            <person name="SanMiguel P."/>
            <person name="Myers A.M."/>
            <person name="Nettleton D."/>
            <person name="Nguyen J."/>
            <person name="Penning B.W."/>
            <person name="Ponnala L."/>
            <person name="Schneider K.L."/>
            <person name="Schwartz D.C."/>
            <person name="Sharma A."/>
            <person name="Soderlund C."/>
            <person name="Springer N.M."/>
            <person name="Sun Q."/>
            <person name="Wang H."/>
            <person name="Waterman M."/>
            <person name="Westerman R."/>
            <person name="Wolfgruber T.K."/>
            <person name="Yang L."/>
            <person name="Yu Y."/>
            <person name="Zhang L."/>
            <person name="Zhou S."/>
            <person name="Zhu Q."/>
            <person name="Bennetzen J.L."/>
            <person name="Dawe R.K."/>
            <person name="Jiang J."/>
            <person name="Jiang N."/>
            <person name="Presting G.G."/>
            <person name="Wessler S.R."/>
            <person name="Aluru S."/>
            <person name="Martienssen R.A."/>
            <person name="Clifton S.W."/>
            <person name="McCombie W.R."/>
            <person name="Wing R.A."/>
            <person name="Wilson R.K."/>
        </authorList>
    </citation>
    <scope>NUCLEOTIDE SEQUENCE [LARGE SCALE GENOMIC DNA]</scope>
    <source>
        <strain evidence="9">cv. B73</strain>
    </source>
</reference>
<evidence type="ECO:0000256" key="3">
    <source>
        <dbReference type="ARBA" id="ARBA00024018"/>
    </source>
</evidence>